<feature type="coiled-coil region" evidence="2">
    <location>
        <begin position="400"/>
        <end position="452"/>
    </location>
</feature>
<feature type="domain" description="GGDEF" evidence="5">
    <location>
        <begin position="476"/>
        <end position="611"/>
    </location>
</feature>
<dbReference type="GO" id="GO:0052621">
    <property type="term" value="F:diguanylate cyclase activity"/>
    <property type="evidence" value="ECO:0007669"/>
    <property type="project" value="UniProtKB-EC"/>
</dbReference>
<feature type="transmembrane region" description="Helical" evidence="3">
    <location>
        <begin position="296"/>
        <end position="315"/>
    </location>
</feature>
<dbReference type="PROSITE" id="PS50887">
    <property type="entry name" value="GGDEF"/>
    <property type="match status" value="1"/>
</dbReference>
<feature type="transmembrane region" description="Helical" evidence="3">
    <location>
        <begin position="202"/>
        <end position="221"/>
    </location>
</feature>
<dbReference type="Pfam" id="PF07695">
    <property type="entry name" value="7TMR-DISM_7TM"/>
    <property type="match status" value="1"/>
</dbReference>
<dbReference type="EC" id="2.7.7.65" evidence="1"/>
<evidence type="ECO:0000256" key="2">
    <source>
        <dbReference type="SAM" id="Coils"/>
    </source>
</evidence>
<evidence type="ECO:0000256" key="4">
    <source>
        <dbReference type="SAM" id="SignalP"/>
    </source>
</evidence>
<dbReference type="Gene3D" id="3.30.70.270">
    <property type="match status" value="1"/>
</dbReference>
<evidence type="ECO:0000313" key="7">
    <source>
        <dbReference type="Proteomes" id="UP001595453"/>
    </source>
</evidence>
<dbReference type="NCBIfam" id="TIGR00254">
    <property type="entry name" value="GGDEF"/>
    <property type="match status" value="1"/>
</dbReference>
<keyword evidence="3" id="KW-0472">Membrane</keyword>
<comment type="caution">
    <text evidence="6">The sequence shown here is derived from an EMBL/GenBank/DDBJ whole genome shotgun (WGS) entry which is preliminary data.</text>
</comment>
<keyword evidence="7" id="KW-1185">Reference proteome</keyword>
<keyword evidence="6" id="KW-0548">Nucleotidyltransferase</keyword>
<dbReference type="InterPro" id="IPR011622">
    <property type="entry name" value="7TMR_DISM_rcpt_extracell_dom2"/>
</dbReference>
<name>A0ABV7CPD9_9GAMM</name>
<evidence type="ECO:0000259" key="5">
    <source>
        <dbReference type="PROSITE" id="PS50887"/>
    </source>
</evidence>
<keyword evidence="3" id="KW-1133">Transmembrane helix</keyword>
<evidence type="ECO:0000256" key="1">
    <source>
        <dbReference type="ARBA" id="ARBA00012528"/>
    </source>
</evidence>
<dbReference type="PANTHER" id="PTHR45138">
    <property type="entry name" value="REGULATORY COMPONENTS OF SENSORY TRANSDUCTION SYSTEM"/>
    <property type="match status" value="1"/>
</dbReference>
<keyword evidence="4" id="KW-0732">Signal</keyword>
<dbReference type="InterPro" id="IPR050469">
    <property type="entry name" value="Diguanylate_Cyclase"/>
</dbReference>
<feature type="transmembrane region" description="Helical" evidence="3">
    <location>
        <begin position="327"/>
        <end position="351"/>
    </location>
</feature>
<dbReference type="Proteomes" id="UP001595453">
    <property type="component" value="Unassembled WGS sequence"/>
</dbReference>
<dbReference type="RefSeq" id="WP_377127295.1">
    <property type="nucleotide sequence ID" value="NZ_JBHRSD010000036.1"/>
</dbReference>
<proteinExistence type="predicted"/>
<dbReference type="Pfam" id="PF07696">
    <property type="entry name" value="7TMR-DISMED2"/>
    <property type="match status" value="1"/>
</dbReference>
<dbReference type="PANTHER" id="PTHR45138:SF24">
    <property type="entry name" value="DIGUANYLATE CYCLASE DGCC-RELATED"/>
    <property type="match status" value="1"/>
</dbReference>
<organism evidence="6 7">
    <name type="scientific">Pseudoalteromonas fenneropenaei</name>
    <dbReference type="NCBI Taxonomy" id="1737459"/>
    <lineage>
        <taxon>Bacteria</taxon>
        <taxon>Pseudomonadati</taxon>
        <taxon>Pseudomonadota</taxon>
        <taxon>Gammaproteobacteria</taxon>
        <taxon>Alteromonadales</taxon>
        <taxon>Pseudoalteromonadaceae</taxon>
        <taxon>Pseudoalteromonas</taxon>
    </lineage>
</organism>
<accession>A0ABV7CPD9</accession>
<dbReference type="Gene3D" id="2.60.40.2380">
    <property type="match status" value="1"/>
</dbReference>
<feature type="transmembrane region" description="Helical" evidence="3">
    <location>
        <begin position="241"/>
        <end position="259"/>
    </location>
</feature>
<dbReference type="InterPro" id="IPR029787">
    <property type="entry name" value="Nucleotide_cyclase"/>
</dbReference>
<protein>
    <recommendedName>
        <fullName evidence="1">diguanylate cyclase</fullName>
        <ecNumber evidence="1">2.7.7.65</ecNumber>
    </recommendedName>
</protein>
<dbReference type="CDD" id="cd01949">
    <property type="entry name" value="GGDEF"/>
    <property type="match status" value="1"/>
</dbReference>
<feature type="transmembrane region" description="Helical" evidence="3">
    <location>
        <begin position="357"/>
        <end position="375"/>
    </location>
</feature>
<feature type="transmembrane region" description="Helical" evidence="3">
    <location>
        <begin position="271"/>
        <end position="290"/>
    </location>
</feature>
<dbReference type="InterPro" id="IPR043128">
    <property type="entry name" value="Rev_trsase/Diguanyl_cyclase"/>
</dbReference>
<dbReference type="SMART" id="SM00267">
    <property type="entry name" value="GGDEF"/>
    <property type="match status" value="1"/>
</dbReference>
<reference evidence="7" key="1">
    <citation type="journal article" date="2019" name="Int. J. Syst. Evol. Microbiol.">
        <title>The Global Catalogue of Microorganisms (GCM) 10K type strain sequencing project: providing services to taxonomists for standard genome sequencing and annotation.</title>
        <authorList>
            <consortium name="The Broad Institute Genomics Platform"/>
            <consortium name="The Broad Institute Genome Sequencing Center for Infectious Disease"/>
            <person name="Wu L."/>
            <person name="Ma J."/>
        </authorList>
    </citation>
    <scope>NUCLEOTIDE SEQUENCE [LARGE SCALE GENOMIC DNA]</scope>
    <source>
        <strain evidence="7">KCTC 42730</strain>
    </source>
</reference>
<feature type="chain" id="PRO_5045612666" description="diguanylate cyclase" evidence="4">
    <location>
        <begin position="20"/>
        <end position="616"/>
    </location>
</feature>
<feature type="signal peptide" evidence="4">
    <location>
        <begin position="1"/>
        <end position="19"/>
    </location>
</feature>
<dbReference type="SUPFAM" id="SSF55073">
    <property type="entry name" value="Nucleotide cyclase"/>
    <property type="match status" value="1"/>
</dbReference>
<keyword evidence="2" id="KW-0175">Coiled coil</keyword>
<dbReference type="Pfam" id="PF00990">
    <property type="entry name" value="GGDEF"/>
    <property type="match status" value="1"/>
</dbReference>
<evidence type="ECO:0000313" key="6">
    <source>
        <dbReference type="EMBL" id="MFC3034286.1"/>
    </source>
</evidence>
<feature type="transmembrane region" description="Helical" evidence="3">
    <location>
        <begin position="175"/>
        <end position="197"/>
    </location>
</feature>
<sequence length="616" mass="70484">MYKSCGAIILLLFSLLCQAAIEVTEEFSHQQGIAFSYSLSNSNAVTQLNDVLWQPHAGQTLNLGLVDEPLWIKTELVNHSNQDFELLMSLDNNLLDKITVYIQQQNHVLMTLALGDTVPLLKRPIKHEAQLVPVHLLANSSKQIFIQIHHQGPLTVSLSLWQQTEYLKYKSRFNLIYGLLAGFMLAMVFTNIALYYFTRKSYFITGACLVSALWLLVIHIYGFSYRYIYADWQWLQQYGQAHLVLLATLLFTPLIWHTVGKQHLTHRAKRSLEITGLVGIAVLLLLSVFSVSTALLISYVVSLSLTAGYLVYTSLGIRAGYPYRTAMLSSCILLLLFLTYQACQALGWLHQAWLEHPVTYLCSLLISMFVSYLLTQQFVVQRDNKFKAQQQKLAASQAEDALLKERLKIQEQASEELEARIDERTFELQVTLRELEDKNRELEKLNMEDALTKVKNRRYFDKRLMMEVRRARREQSTLSIIMLDIDHFKSINDRFGHLVGDQAICAIADILKNAAQRPFDEVFRYGGEEFVMLLPNTQEEGAFEIAEQLRSQVAEFVLRIGEANIEFTISAGIYSAIAADIHNPTLYTDLADKALYRAKQQGRNRVVIYSNEEEMP</sequence>
<keyword evidence="6" id="KW-0808">Transferase</keyword>
<dbReference type="InterPro" id="IPR000160">
    <property type="entry name" value="GGDEF_dom"/>
</dbReference>
<dbReference type="EMBL" id="JBHRSD010000036">
    <property type="protein sequence ID" value="MFC3034286.1"/>
    <property type="molecule type" value="Genomic_DNA"/>
</dbReference>
<dbReference type="InterPro" id="IPR011623">
    <property type="entry name" value="7TMR_DISM_rcpt_extracell_dom1"/>
</dbReference>
<keyword evidence="3" id="KW-0812">Transmembrane</keyword>
<evidence type="ECO:0000256" key="3">
    <source>
        <dbReference type="SAM" id="Phobius"/>
    </source>
</evidence>
<gene>
    <name evidence="6" type="ORF">ACFOEE_17410</name>
</gene>